<evidence type="ECO:0000256" key="4">
    <source>
        <dbReference type="ARBA" id="ARBA00022737"/>
    </source>
</evidence>
<evidence type="ECO:0000256" key="9">
    <source>
        <dbReference type="ARBA" id="ARBA00023128"/>
    </source>
</evidence>
<dbReference type="PANTHER" id="PTHR16276:SF1">
    <property type="entry name" value="SMALL RIBOSOMAL SUBUNIT PROTEIN MS39"/>
    <property type="match status" value="1"/>
</dbReference>
<dbReference type="InterPro" id="IPR055063">
    <property type="entry name" value="Rib_mS39_PPR"/>
</dbReference>
<keyword evidence="13" id="KW-1185">Reference proteome</keyword>
<dbReference type="GO" id="GO:0006417">
    <property type="term" value="P:regulation of translation"/>
    <property type="evidence" value="ECO:0007669"/>
    <property type="project" value="UniProtKB-KW"/>
</dbReference>
<keyword evidence="5" id="KW-0810">Translation regulation</keyword>
<dbReference type="PANTHER" id="PTHR16276">
    <property type="entry name" value="PENTATRICOPEPTIDE REPEAT DOMAIN-CONTAINING PROTEIN 3"/>
    <property type="match status" value="1"/>
</dbReference>
<gene>
    <name evidence="12" type="ORF">ACJMK2_006079</name>
</gene>
<evidence type="ECO:0000256" key="10">
    <source>
        <dbReference type="ARBA" id="ARBA00023274"/>
    </source>
</evidence>
<comment type="subcellular location">
    <subcellularLocation>
        <location evidence="1">Mitochondrion</location>
    </subcellularLocation>
</comment>
<evidence type="ECO:0000313" key="12">
    <source>
        <dbReference type="EMBL" id="KAL3864392.1"/>
    </source>
</evidence>
<comment type="caution">
    <text evidence="12">The sequence shown here is derived from an EMBL/GenBank/DDBJ whole genome shotgun (WGS) entry which is preliminary data.</text>
</comment>
<protein>
    <recommendedName>
        <fullName evidence="11">Small ribosomal subunit protein mS39</fullName>
    </recommendedName>
</protein>
<evidence type="ECO:0000313" key="13">
    <source>
        <dbReference type="Proteomes" id="UP001634394"/>
    </source>
</evidence>
<dbReference type="Proteomes" id="UP001634394">
    <property type="component" value="Unassembled WGS sequence"/>
</dbReference>
<dbReference type="EMBL" id="JBJQND010000010">
    <property type="protein sequence ID" value="KAL3864392.1"/>
    <property type="molecule type" value="Genomic_DNA"/>
</dbReference>
<keyword evidence="3" id="KW-0699">rRNA-binding</keyword>
<dbReference type="InterPro" id="IPR002885">
    <property type="entry name" value="PPR_rpt"/>
</dbReference>
<reference evidence="12 13" key="1">
    <citation type="submission" date="2024-11" db="EMBL/GenBank/DDBJ databases">
        <title>Chromosome-level genome assembly of the freshwater bivalve Anodonta woodiana.</title>
        <authorList>
            <person name="Chen X."/>
        </authorList>
    </citation>
    <scope>NUCLEOTIDE SEQUENCE [LARGE SCALE GENOMIC DNA]</scope>
    <source>
        <strain evidence="12">MN2024</strain>
        <tissue evidence="12">Gills</tissue>
    </source>
</reference>
<sequence>MAASINQAVRRSCKSLFLIRSHCCACTRAQHTVVSSAKITDDVVEKIEIPKRKKRDSLSILKALASTVGKDNLAPRYMYLDDPYLIPRNEREKKMFAISKSSGREAARYMINKVPDCFEQDTAVPHIPAFMPPKTSYEHKDPSEDALIERIEMRHVKNAIEVYQHIKQKGSQLTEETKLRFLEILCVFNGKEPPPSQHPEEVFFGSQELQKKPRFREDIKDATKTTWDNPVAETLFEELSNKTPAAYTYLIRGMAMYFEANKAFHLYNELKGKKIPVGKEVYDSMLAISGKYSTSSEECFKLILDLLGDMKEARVKPDVLTFNAALKSLIKFAGFLSDSKLRGAEYIDRILAEMKFLDIEPSLATWAHVLYISCFQKNSDGAKLYRIIDYLKGREMTFQDPDDLTFFSLAMKKVFFSCKDLVVAYKINKLLNTGSNRKFLGDKNQTNDYYNYFFRVLCMFETVDKIMEYYERLVPHTWLPYRNEFQFLLDTIEVEQAYRHLPKIWSDIMVNGYDFINMFTDRVFKMMASTTHPPALQHQFAMMAKHVLKARDDLIERDRRLSIDINAPLLGYMILLFLRDGQFDEAWNYFERYRSQHGKFAGLMLDNVYAEMVDNCIKQQDVQKAFVCVALMGEMSANNQREVVKKIRENFNLTESEREELHLLVGS</sequence>
<dbReference type="Pfam" id="PF22330">
    <property type="entry name" value="Rib_mS39_PPR"/>
    <property type="match status" value="1"/>
</dbReference>
<organism evidence="12 13">
    <name type="scientific">Sinanodonta woodiana</name>
    <name type="common">Chinese pond mussel</name>
    <name type="synonym">Anodonta woodiana</name>
    <dbReference type="NCBI Taxonomy" id="1069815"/>
    <lineage>
        <taxon>Eukaryota</taxon>
        <taxon>Metazoa</taxon>
        <taxon>Spiralia</taxon>
        <taxon>Lophotrochozoa</taxon>
        <taxon>Mollusca</taxon>
        <taxon>Bivalvia</taxon>
        <taxon>Autobranchia</taxon>
        <taxon>Heteroconchia</taxon>
        <taxon>Palaeoheterodonta</taxon>
        <taxon>Unionida</taxon>
        <taxon>Unionoidea</taxon>
        <taxon>Unionidae</taxon>
        <taxon>Unioninae</taxon>
        <taxon>Sinanodonta</taxon>
    </lineage>
</organism>
<evidence type="ECO:0000256" key="7">
    <source>
        <dbReference type="ARBA" id="ARBA00022946"/>
    </source>
</evidence>
<proteinExistence type="inferred from homology"/>
<dbReference type="GO" id="GO:0005840">
    <property type="term" value="C:ribosome"/>
    <property type="evidence" value="ECO:0007669"/>
    <property type="project" value="UniProtKB-KW"/>
</dbReference>
<keyword evidence="9" id="KW-0496">Mitochondrion</keyword>
<evidence type="ECO:0000256" key="6">
    <source>
        <dbReference type="ARBA" id="ARBA00022884"/>
    </source>
</evidence>
<dbReference type="InterPro" id="IPR011990">
    <property type="entry name" value="TPR-like_helical_dom_sf"/>
</dbReference>
<evidence type="ECO:0000256" key="1">
    <source>
        <dbReference type="ARBA" id="ARBA00004173"/>
    </source>
</evidence>
<evidence type="ECO:0000256" key="11">
    <source>
        <dbReference type="ARBA" id="ARBA00035134"/>
    </source>
</evidence>
<keyword evidence="10" id="KW-0687">Ribonucleoprotein</keyword>
<accession>A0ABD3VS11</accession>
<dbReference type="GO" id="GO:1990904">
    <property type="term" value="C:ribonucleoprotein complex"/>
    <property type="evidence" value="ECO:0007669"/>
    <property type="project" value="UniProtKB-KW"/>
</dbReference>
<keyword evidence="6" id="KW-0694">RNA-binding</keyword>
<name>A0ABD3VS11_SINWO</name>
<keyword evidence="8" id="KW-0689">Ribosomal protein</keyword>
<dbReference type="GO" id="GO:0005739">
    <property type="term" value="C:mitochondrion"/>
    <property type="evidence" value="ECO:0007669"/>
    <property type="project" value="UniProtKB-SubCell"/>
</dbReference>
<dbReference type="InterPro" id="IPR037387">
    <property type="entry name" value="PTCD3"/>
</dbReference>
<evidence type="ECO:0000256" key="8">
    <source>
        <dbReference type="ARBA" id="ARBA00022980"/>
    </source>
</evidence>
<dbReference type="AlphaFoldDB" id="A0ABD3VS11"/>
<comment type="similarity">
    <text evidence="2">Belongs to the mitochondrion-specific ribosomal protein mS39 family.</text>
</comment>
<dbReference type="GO" id="GO:0019843">
    <property type="term" value="F:rRNA binding"/>
    <property type="evidence" value="ECO:0007669"/>
    <property type="project" value="UniProtKB-KW"/>
</dbReference>
<keyword evidence="4" id="KW-0677">Repeat</keyword>
<evidence type="ECO:0000256" key="3">
    <source>
        <dbReference type="ARBA" id="ARBA00022730"/>
    </source>
</evidence>
<evidence type="ECO:0000256" key="5">
    <source>
        <dbReference type="ARBA" id="ARBA00022845"/>
    </source>
</evidence>
<keyword evidence="7" id="KW-0809">Transit peptide</keyword>
<dbReference type="Pfam" id="PF13812">
    <property type="entry name" value="PPR_3"/>
    <property type="match status" value="1"/>
</dbReference>
<dbReference type="Gene3D" id="1.25.40.10">
    <property type="entry name" value="Tetratricopeptide repeat domain"/>
    <property type="match status" value="1"/>
</dbReference>
<evidence type="ECO:0000256" key="2">
    <source>
        <dbReference type="ARBA" id="ARBA00008551"/>
    </source>
</evidence>